<evidence type="ECO:0000313" key="1">
    <source>
        <dbReference type="EMBL" id="TXD86810.1"/>
    </source>
</evidence>
<protein>
    <submittedName>
        <fullName evidence="1">DUF488 family protein</fullName>
    </submittedName>
</protein>
<dbReference type="RefSeq" id="WP_147088325.1">
    <property type="nucleotide sequence ID" value="NZ_VORM01000038.1"/>
</dbReference>
<dbReference type="PANTHER" id="PTHR36849">
    <property type="entry name" value="CYTOPLASMIC PROTEIN-RELATED"/>
    <property type="match status" value="1"/>
</dbReference>
<organism evidence="1 2">
    <name type="scientific">Subsaximicrobium wynnwilliamsii</name>
    <dbReference type="NCBI Taxonomy" id="291179"/>
    <lineage>
        <taxon>Bacteria</taxon>
        <taxon>Pseudomonadati</taxon>
        <taxon>Bacteroidota</taxon>
        <taxon>Flavobacteriia</taxon>
        <taxon>Flavobacteriales</taxon>
        <taxon>Flavobacteriaceae</taxon>
        <taxon>Subsaximicrobium</taxon>
    </lineage>
</organism>
<comment type="caution">
    <text evidence="1">The sequence shown here is derived from an EMBL/GenBank/DDBJ whole genome shotgun (WGS) entry which is preliminary data.</text>
</comment>
<name>A0A5C6ZA86_9FLAO</name>
<keyword evidence="2" id="KW-1185">Reference proteome</keyword>
<gene>
    <name evidence="1" type="ORF">ESY86_19145</name>
</gene>
<proteinExistence type="predicted"/>
<dbReference type="InterPro" id="IPR052552">
    <property type="entry name" value="YeaO-like"/>
</dbReference>
<accession>A0A5C6ZA86</accession>
<dbReference type="PANTHER" id="PTHR36849:SF1">
    <property type="entry name" value="CYTOPLASMIC PROTEIN"/>
    <property type="match status" value="1"/>
</dbReference>
<evidence type="ECO:0000313" key="2">
    <source>
        <dbReference type="Proteomes" id="UP000321578"/>
    </source>
</evidence>
<dbReference type="OrthoDB" id="9790745at2"/>
<dbReference type="Pfam" id="PF22752">
    <property type="entry name" value="DUF488-N3i"/>
    <property type="match status" value="1"/>
</dbReference>
<reference evidence="1 2" key="1">
    <citation type="submission" date="2019-08" db="EMBL/GenBank/DDBJ databases">
        <title>Genomes of Subsaximicrobium wynnwilliamsii strains.</title>
        <authorList>
            <person name="Bowman J.P."/>
        </authorList>
    </citation>
    <scope>NUCLEOTIDE SEQUENCE [LARGE SCALE GENOMIC DNA]</scope>
    <source>
        <strain evidence="1 2">2-80-2</strain>
    </source>
</reference>
<dbReference type="AlphaFoldDB" id="A0A5C6ZA86"/>
<dbReference type="EMBL" id="VORO01000037">
    <property type="protein sequence ID" value="TXD86810.1"/>
    <property type="molecule type" value="Genomic_DNA"/>
</dbReference>
<sequence length="80" mass="9228">MHKLKIKRVYEDASTADGYRILVDCIWPRGVSKEDAKLDDWIKEIAPSDDLSNNGPIAVLPQKMFGRLRIPKLHYARLLH</sequence>
<dbReference type="Proteomes" id="UP000321578">
    <property type="component" value="Unassembled WGS sequence"/>
</dbReference>